<protein>
    <submittedName>
        <fullName evidence="2">Uncharacterized protein</fullName>
    </submittedName>
</protein>
<organism evidence="2 3">
    <name type="scientific">Raoultella planticola</name>
    <name type="common">Klebsiella planticola</name>
    <dbReference type="NCBI Taxonomy" id="575"/>
    <lineage>
        <taxon>Bacteria</taxon>
        <taxon>Pseudomonadati</taxon>
        <taxon>Pseudomonadota</taxon>
        <taxon>Gammaproteobacteria</taxon>
        <taxon>Enterobacterales</taxon>
        <taxon>Enterobacteriaceae</taxon>
        <taxon>Klebsiella/Raoultella group</taxon>
        <taxon>Raoultella</taxon>
    </lineage>
</organism>
<dbReference type="EMBL" id="JAXUDK010000010">
    <property type="protein sequence ID" value="MDZ7467139.1"/>
    <property type="molecule type" value="Genomic_DNA"/>
</dbReference>
<evidence type="ECO:0000313" key="3">
    <source>
        <dbReference type="Proteomes" id="UP001293169"/>
    </source>
</evidence>
<name>A0ABU5M4J5_RAOPL</name>
<accession>A0ABU5M4J5</accession>
<dbReference type="RefSeq" id="WP_318327588.1">
    <property type="nucleotide sequence ID" value="NZ_JAUBKU010000039.1"/>
</dbReference>
<sequence length="156" mass="16876">MDALIMKRMMVAVMLFLTSSIALGAGIEQQVSSGVRAYMAAKCISYAEIAGMVDSDPATYNKLTQTFTDNVAVYIENAQHGDFKTQALETTIPITWFGMVNGSRIDSKILAGRLLEWTNMVETQRVADTFAPGEGVVPESAGVAAFNNDNCILLVK</sequence>
<reference evidence="2 3" key="1">
    <citation type="submission" date="2023-12" db="EMBL/GenBank/DDBJ databases">
        <title>N/s.</title>
        <authorList>
            <person name="Dale J."/>
        </authorList>
    </citation>
    <scope>NUCLEOTIDE SEQUENCE [LARGE SCALE GENOMIC DNA]</scope>
    <source>
        <strain evidence="2 3">2023EL-01226</strain>
    </source>
</reference>
<keyword evidence="3" id="KW-1185">Reference proteome</keyword>
<feature type="chain" id="PRO_5047337766" evidence="1">
    <location>
        <begin position="25"/>
        <end position="156"/>
    </location>
</feature>
<evidence type="ECO:0000313" key="2">
    <source>
        <dbReference type="EMBL" id="MDZ7467139.1"/>
    </source>
</evidence>
<keyword evidence="1" id="KW-0732">Signal</keyword>
<comment type="caution">
    <text evidence="2">The sequence shown here is derived from an EMBL/GenBank/DDBJ whole genome shotgun (WGS) entry which is preliminary data.</text>
</comment>
<evidence type="ECO:0000256" key="1">
    <source>
        <dbReference type="SAM" id="SignalP"/>
    </source>
</evidence>
<proteinExistence type="predicted"/>
<gene>
    <name evidence="2" type="ORF">U5E74_16000</name>
</gene>
<dbReference type="Proteomes" id="UP001293169">
    <property type="component" value="Unassembled WGS sequence"/>
</dbReference>
<feature type="signal peptide" evidence="1">
    <location>
        <begin position="1"/>
        <end position="24"/>
    </location>
</feature>